<protein>
    <submittedName>
        <fullName evidence="2">Uncharacterized protein</fullName>
    </submittedName>
</protein>
<comment type="caution">
    <text evidence="2">The sequence shown here is derived from an EMBL/GenBank/DDBJ whole genome shotgun (WGS) entry which is preliminary data.</text>
</comment>
<reference evidence="2" key="1">
    <citation type="journal article" date="2019" name="Sci. Rep.">
        <title>Draft genome of Tanacetum cinerariifolium, the natural source of mosquito coil.</title>
        <authorList>
            <person name="Yamashiro T."/>
            <person name="Shiraishi A."/>
            <person name="Satake H."/>
            <person name="Nakayama K."/>
        </authorList>
    </citation>
    <scope>NUCLEOTIDE SEQUENCE</scope>
</reference>
<feature type="region of interest" description="Disordered" evidence="1">
    <location>
        <begin position="1"/>
        <end position="92"/>
    </location>
</feature>
<feature type="compositionally biased region" description="Low complexity" evidence="1">
    <location>
        <begin position="58"/>
        <end position="73"/>
    </location>
</feature>
<organism evidence="2">
    <name type="scientific">Tanacetum cinerariifolium</name>
    <name type="common">Dalmatian daisy</name>
    <name type="synonym">Chrysanthemum cinerariifolium</name>
    <dbReference type="NCBI Taxonomy" id="118510"/>
    <lineage>
        <taxon>Eukaryota</taxon>
        <taxon>Viridiplantae</taxon>
        <taxon>Streptophyta</taxon>
        <taxon>Embryophyta</taxon>
        <taxon>Tracheophyta</taxon>
        <taxon>Spermatophyta</taxon>
        <taxon>Magnoliopsida</taxon>
        <taxon>eudicotyledons</taxon>
        <taxon>Gunneridae</taxon>
        <taxon>Pentapetalae</taxon>
        <taxon>asterids</taxon>
        <taxon>campanulids</taxon>
        <taxon>Asterales</taxon>
        <taxon>Asteraceae</taxon>
        <taxon>Asteroideae</taxon>
        <taxon>Anthemideae</taxon>
        <taxon>Anthemidinae</taxon>
        <taxon>Tanacetum</taxon>
    </lineage>
</organism>
<feature type="non-terminal residue" evidence="2">
    <location>
        <position position="92"/>
    </location>
</feature>
<dbReference type="AlphaFoldDB" id="A0A699XCU5"/>
<feature type="compositionally biased region" description="Low complexity" evidence="1">
    <location>
        <begin position="23"/>
        <end position="38"/>
    </location>
</feature>
<dbReference type="EMBL" id="BKCJ011822417">
    <property type="protein sequence ID" value="GFD55838.1"/>
    <property type="molecule type" value="Genomic_DNA"/>
</dbReference>
<evidence type="ECO:0000256" key="1">
    <source>
        <dbReference type="SAM" id="MobiDB-lite"/>
    </source>
</evidence>
<sequence length="92" mass="9585">LHPSAPAKRREADRQPPRRPRNPGALRPQLLARAARGPGRQSRPCLLPGPGRAVLDQPDAPLPASAAGAGAVPRKQSCSRCPGHPAGPGRKC</sequence>
<feature type="non-terminal residue" evidence="2">
    <location>
        <position position="1"/>
    </location>
</feature>
<proteinExistence type="predicted"/>
<evidence type="ECO:0000313" key="2">
    <source>
        <dbReference type="EMBL" id="GFD55838.1"/>
    </source>
</evidence>
<name>A0A699XCU5_TANCI</name>
<gene>
    <name evidence="2" type="ORF">Tci_927807</name>
</gene>
<accession>A0A699XCU5</accession>